<keyword evidence="2" id="KW-1185">Reference proteome</keyword>
<name>A0A8T0TGR1_PANVG</name>
<dbReference type="EMBL" id="CM029043">
    <property type="protein sequence ID" value="KAG2610100.1"/>
    <property type="molecule type" value="Genomic_DNA"/>
</dbReference>
<comment type="caution">
    <text evidence="1">The sequence shown here is derived from an EMBL/GenBank/DDBJ whole genome shotgun (WGS) entry which is preliminary data.</text>
</comment>
<reference evidence="1" key="1">
    <citation type="submission" date="2020-05" db="EMBL/GenBank/DDBJ databases">
        <title>WGS assembly of Panicum virgatum.</title>
        <authorList>
            <person name="Lovell J.T."/>
            <person name="Jenkins J."/>
            <person name="Shu S."/>
            <person name="Juenger T.E."/>
            <person name="Schmutz J."/>
        </authorList>
    </citation>
    <scope>NUCLEOTIDE SEQUENCE</scope>
    <source>
        <strain evidence="1">AP13</strain>
    </source>
</reference>
<accession>A0A8T0TGR1</accession>
<dbReference type="Proteomes" id="UP000823388">
    <property type="component" value="Chromosome 4K"/>
</dbReference>
<dbReference type="AlphaFoldDB" id="A0A8T0TGR1"/>
<evidence type="ECO:0000313" key="1">
    <source>
        <dbReference type="EMBL" id="KAG2610100.1"/>
    </source>
</evidence>
<sequence length="164" mass="17126">MEALLHGMLGFFPIGEAVCSESDVVKLLVFQGASGGFGSSGLPESFFFLQDDDVKVRGDGHGAIVFFIDLAWRLVSSLSFTKGRESAPPGAFWAADFVGGAGRLPCQGNKDDGQCAPGGRCLACQEVASVSSSGLVFFTSDEAENGARRTGCGAADHRCVFFVS</sequence>
<protein>
    <submittedName>
        <fullName evidence="1">Uncharacterized protein</fullName>
    </submittedName>
</protein>
<organism evidence="1 2">
    <name type="scientific">Panicum virgatum</name>
    <name type="common">Blackwell switchgrass</name>
    <dbReference type="NCBI Taxonomy" id="38727"/>
    <lineage>
        <taxon>Eukaryota</taxon>
        <taxon>Viridiplantae</taxon>
        <taxon>Streptophyta</taxon>
        <taxon>Embryophyta</taxon>
        <taxon>Tracheophyta</taxon>
        <taxon>Spermatophyta</taxon>
        <taxon>Magnoliopsida</taxon>
        <taxon>Liliopsida</taxon>
        <taxon>Poales</taxon>
        <taxon>Poaceae</taxon>
        <taxon>PACMAD clade</taxon>
        <taxon>Panicoideae</taxon>
        <taxon>Panicodae</taxon>
        <taxon>Paniceae</taxon>
        <taxon>Panicinae</taxon>
        <taxon>Panicum</taxon>
        <taxon>Panicum sect. Hiantes</taxon>
    </lineage>
</organism>
<proteinExistence type="predicted"/>
<gene>
    <name evidence="1" type="ORF">PVAP13_4KG096433</name>
</gene>
<evidence type="ECO:0000313" key="2">
    <source>
        <dbReference type="Proteomes" id="UP000823388"/>
    </source>
</evidence>